<evidence type="ECO:0000256" key="1">
    <source>
        <dbReference type="SAM" id="MobiDB-lite"/>
    </source>
</evidence>
<sequence>MVRNDFAIINNQMKHSYDFSGRIATTLVMCSKFEWVRPRATAHPPTHNDTGSGSINKRTVEAQKDTSSAEVTNRSQMKNDEQNPSFLMNLSMSFIRNGTTQRSQQIHLRKNNLKCVQTLTHISFNHQTALLTRAQPSFQKYRGVTGKRFDHRGSSSVKGEGCQQSGNLFGIVTKHCT</sequence>
<evidence type="ECO:0000313" key="2">
    <source>
        <dbReference type="EMBL" id="KAF0046719.1"/>
    </source>
</evidence>
<feature type="compositionally biased region" description="Polar residues" evidence="1">
    <location>
        <begin position="65"/>
        <end position="81"/>
    </location>
</feature>
<protein>
    <submittedName>
        <fullName evidence="2">Uncharacterized protein</fullName>
    </submittedName>
</protein>
<dbReference type="EMBL" id="VEVO01000001">
    <property type="protein sequence ID" value="KAF0046719.1"/>
    <property type="molecule type" value="Genomic_DNA"/>
</dbReference>
<comment type="caution">
    <text evidence="2">The sequence shown here is derived from an EMBL/GenBank/DDBJ whole genome shotgun (WGS) entry which is preliminary data.</text>
</comment>
<gene>
    <name evidence="2" type="ORF">F2P81_000352</name>
</gene>
<proteinExistence type="predicted"/>
<feature type="region of interest" description="Disordered" evidence="1">
    <location>
        <begin position="40"/>
        <end position="81"/>
    </location>
</feature>
<dbReference type="AlphaFoldDB" id="A0A6A4TPC6"/>
<evidence type="ECO:0000313" key="3">
    <source>
        <dbReference type="Proteomes" id="UP000438429"/>
    </source>
</evidence>
<organism evidence="2 3">
    <name type="scientific">Scophthalmus maximus</name>
    <name type="common">Turbot</name>
    <name type="synonym">Psetta maxima</name>
    <dbReference type="NCBI Taxonomy" id="52904"/>
    <lineage>
        <taxon>Eukaryota</taxon>
        <taxon>Metazoa</taxon>
        <taxon>Chordata</taxon>
        <taxon>Craniata</taxon>
        <taxon>Vertebrata</taxon>
        <taxon>Euteleostomi</taxon>
        <taxon>Actinopterygii</taxon>
        <taxon>Neopterygii</taxon>
        <taxon>Teleostei</taxon>
        <taxon>Neoteleostei</taxon>
        <taxon>Acanthomorphata</taxon>
        <taxon>Carangaria</taxon>
        <taxon>Pleuronectiformes</taxon>
        <taxon>Pleuronectoidei</taxon>
        <taxon>Scophthalmidae</taxon>
        <taxon>Scophthalmus</taxon>
    </lineage>
</organism>
<dbReference type="Proteomes" id="UP000438429">
    <property type="component" value="Unassembled WGS sequence"/>
</dbReference>
<name>A0A6A4TPC6_SCOMX</name>
<accession>A0A6A4TPC6</accession>
<feature type="compositionally biased region" description="Polar residues" evidence="1">
    <location>
        <begin position="47"/>
        <end position="57"/>
    </location>
</feature>
<reference evidence="2 3" key="1">
    <citation type="submission" date="2019-06" db="EMBL/GenBank/DDBJ databases">
        <title>Draft genomes of female and male turbot (Scophthalmus maximus).</title>
        <authorList>
            <person name="Xu H."/>
            <person name="Xu X.-W."/>
            <person name="Shao C."/>
            <person name="Chen S."/>
        </authorList>
    </citation>
    <scope>NUCLEOTIDE SEQUENCE [LARGE SCALE GENOMIC DNA]</scope>
    <source>
        <strain evidence="2">Ysfricsl-2016a</strain>
        <tissue evidence="2">Blood</tissue>
    </source>
</reference>